<dbReference type="GO" id="GO:0006397">
    <property type="term" value="P:mRNA processing"/>
    <property type="evidence" value="ECO:0007669"/>
    <property type="project" value="UniProtKB-KW"/>
</dbReference>
<feature type="region of interest" description="Disordered" evidence="6">
    <location>
        <begin position="1555"/>
        <end position="1895"/>
    </location>
</feature>
<feature type="compositionally biased region" description="Acidic residues" evidence="6">
    <location>
        <begin position="1686"/>
        <end position="1702"/>
    </location>
</feature>
<feature type="compositionally biased region" description="Polar residues" evidence="6">
    <location>
        <begin position="2043"/>
        <end position="2066"/>
    </location>
</feature>
<evidence type="ECO:0000256" key="2">
    <source>
        <dbReference type="ARBA" id="ARBA00008371"/>
    </source>
</evidence>
<evidence type="ECO:0000256" key="5">
    <source>
        <dbReference type="ARBA" id="ARBA00023242"/>
    </source>
</evidence>
<feature type="region of interest" description="Disordered" evidence="6">
    <location>
        <begin position="2220"/>
        <end position="2260"/>
    </location>
</feature>
<feature type="compositionally biased region" description="Basic and acidic residues" evidence="6">
    <location>
        <begin position="1600"/>
        <end position="1611"/>
    </location>
</feature>
<feature type="region of interest" description="Disordered" evidence="6">
    <location>
        <begin position="2518"/>
        <end position="2554"/>
    </location>
</feature>
<evidence type="ECO:0000313" key="8">
    <source>
        <dbReference type="EnsemblPlants" id="EMT30227"/>
    </source>
</evidence>
<keyword evidence="5" id="KW-0539">Nucleus</keyword>
<dbReference type="GO" id="GO:0005634">
    <property type="term" value="C:nucleus"/>
    <property type="evidence" value="ECO:0007669"/>
    <property type="project" value="UniProtKB-SubCell"/>
</dbReference>
<feature type="compositionally biased region" description="Polar residues" evidence="6">
    <location>
        <begin position="2145"/>
        <end position="2162"/>
    </location>
</feature>
<dbReference type="ExpressionAtlas" id="M8CRL5">
    <property type="expression patterns" value="baseline"/>
</dbReference>
<dbReference type="InterPro" id="IPR031801">
    <property type="entry name" value="VIR_N"/>
</dbReference>
<feature type="region of interest" description="Disordered" evidence="6">
    <location>
        <begin position="2038"/>
        <end position="2106"/>
    </location>
</feature>
<feature type="compositionally biased region" description="Basic and acidic residues" evidence="6">
    <location>
        <begin position="1670"/>
        <end position="1685"/>
    </location>
</feature>
<dbReference type="InterPro" id="IPR021109">
    <property type="entry name" value="Peptidase_aspartic_dom_sf"/>
</dbReference>
<feature type="compositionally biased region" description="Pro residues" evidence="6">
    <location>
        <begin position="2068"/>
        <end position="2079"/>
    </location>
</feature>
<proteinExistence type="inferred from homology"/>
<feature type="compositionally biased region" description="Polar residues" evidence="6">
    <location>
        <begin position="1613"/>
        <end position="1627"/>
    </location>
</feature>
<dbReference type="Pfam" id="PF14223">
    <property type="entry name" value="Retrotran_gag_2"/>
    <property type="match status" value="1"/>
</dbReference>
<dbReference type="EnsemblPlants" id="EMT30227">
    <property type="protein sequence ID" value="EMT30227"/>
    <property type="gene ID" value="F775_02685"/>
</dbReference>
<dbReference type="PANTHER" id="PTHR23185">
    <property type="entry name" value="PROTEIN VIRILIZER HOMOLOG"/>
    <property type="match status" value="1"/>
</dbReference>
<dbReference type="CDD" id="cd00303">
    <property type="entry name" value="retropepsin_like"/>
    <property type="match status" value="1"/>
</dbReference>
<feature type="compositionally biased region" description="Polar residues" evidence="6">
    <location>
        <begin position="1735"/>
        <end position="1744"/>
    </location>
</feature>
<reference evidence="8" key="1">
    <citation type="submission" date="2015-06" db="UniProtKB">
        <authorList>
            <consortium name="EnsemblPlants"/>
        </authorList>
    </citation>
    <scope>IDENTIFICATION</scope>
</reference>
<name>M8CRL5_AEGTA</name>
<dbReference type="GO" id="GO:0008380">
    <property type="term" value="P:RNA splicing"/>
    <property type="evidence" value="ECO:0007669"/>
    <property type="project" value="UniProtKB-KW"/>
</dbReference>
<evidence type="ECO:0000256" key="6">
    <source>
        <dbReference type="SAM" id="MobiDB-lite"/>
    </source>
</evidence>
<feature type="compositionally biased region" description="Low complexity" evidence="6">
    <location>
        <begin position="2080"/>
        <end position="2105"/>
    </location>
</feature>
<keyword evidence="3" id="KW-0507">mRNA processing</keyword>
<feature type="compositionally biased region" description="Basic and acidic residues" evidence="6">
    <location>
        <begin position="1637"/>
        <end position="1649"/>
    </location>
</feature>
<dbReference type="Gene3D" id="2.40.70.10">
    <property type="entry name" value="Acid Proteases"/>
    <property type="match status" value="1"/>
</dbReference>
<dbReference type="Pfam" id="PF15912">
    <property type="entry name" value="VIR_N"/>
    <property type="match status" value="1"/>
</dbReference>
<dbReference type="InterPro" id="IPR026736">
    <property type="entry name" value="Virilizer"/>
</dbReference>
<dbReference type="GO" id="GO:0003723">
    <property type="term" value="F:RNA binding"/>
    <property type="evidence" value="ECO:0007669"/>
    <property type="project" value="TreeGrafter"/>
</dbReference>
<feature type="domain" description="Virilizer N-terminal" evidence="7">
    <location>
        <begin position="8"/>
        <end position="121"/>
    </location>
</feature>
<feature type="compositionally biased region" description="Polar residues" evidence="6">
    <location>
        <begin position="1567"/>
        <end position="1578"/>
    </location>
</feature>
<comment type="subcellular location">
    <subcellularLocation>
        <location evidence="1">Nucleus</location>
    </subcellularLocation>
</comment>
<dbReference type="SUPFAM" id="SSF50630">
    <property type="entry name" value="Acid proteases"/>
    <property type="match status" value="1"/>
</dbReference>
<dbReference type="PANTHER" id="PTHR23185:SF0">
    <property type="entry name" value="PROTEIN VIRILIZER HOMOLOG"/>
    <property type="match status" value="1"/>
</dbReference>
<accession>M8CRL5</accession>
<protein>
    <recommendedName>
        <fullName evidence="7">Virilizer N-terminal domain-containing protein</fullName>
    </recommendedName>
</protein>
<evidence type="ECO:0000256" key="1">
    <source>
        <dbReference type="ARBA" id="ARBA00004123"/>
    </source>
</evidence>
<sequence length="2923" mass="321583">MGRPEPVVLFAQTILHSQLDEYVDEVLFSEPVVITACEFLEQNAAPSTPNISLVGATSPPSFALEVFVHCDGESRFRRLCLPFLYSHSSSNVLEVEAIVTNHLVLRGTYRSLTLVIYGNTAEDLGQFNIELGLDHSLANVVSSPSEGKFEDLPPALRSSKFKFEESLSSIKPLSFQSTDLDLSLEVKKILYLALKMHQIPNVENLIPDLGSAVISAVSKYVTNSNCMPHSWNQDLADGFSKSNLDPQESNNVHTEASNELFEIWKNVHSVAATRFGDDGFAVGLEELPTTKTILELFNNSFPYYRNCSLLDLQCPSQNNWLVMSLSLVLLICSSKESCFYFVDAGGMEQIINLLCWNTPKSTATTLLLLGIVENATRHGVGCEAFLGWWPRSDRNSIPTGSSDGYCSLLKLLLEKERHDIASRATYVLQRLRFYEILSRYESAVIKVVSNLPSDELSADRVSFLIFASSELAEMSKLIKICGPIEDPSPEAIARRISKSSHLEDSLSFKATIGLITSSKYSFLQFDTDSCLLSLIQERGFFPLSAALLSSPVMHLASGPAAEILMEITSSIESILLSLLFCRSGLSFLLSQPEATELIVLSLQDGKDMNKTECITLRHAFVLLSKGFFCRPQEVGMITELHLKVGSAANRLLAVPPNSDELLWVLWELCAISRSDSGRQALLALGYFPEAISVLLSSISKYKDLDSTMIKNGGSPLGLAIFHSAAEILEVLVADSTASSLKSWIGFAVDLHKALHSSSPGSNRKDAPTRLLEWIDAGVIYQRNGAVGLLRYSAILASGEDAHFSSGNVLVSDSMDVENVVADSNNTSDGQVIDNLLGKLVTNKYFDGVALCSTSVVQLTTAFRILAFISEDKAVASSLFEEGAITVIYIVLMNCKSMLERLSNSYDYLVDEGAELSSTTELLLDRTHEQALVDLMTPSLVLLINLLQILHVIRSVLFLVMLSVSVWLQWNKGTIPQQKTSYCSSAAAPRSQLITSALACWPLYNWTPGLFHCLLENVEPTNASVPLGPKDACSLLCLLGDLFPDEGIWMWNVEVPSLSAIRSLSTATILGPQVEKHVNWHLRPEHVSVLLVRLMPQLDRLARVIDNFATSALMVIQDMLRIFIVRVASEKIECAVVLLRPIFIWLNDKVDEASLSEGEVFKVHQLLKFIAKLSEHPNGKVLLWKMGIARVLNKLLKNCSNASYLEDKTISERGAYRSDQLMLKWRIPLFRCLASIFSAQPSGKEQTAIEESSENASVEECSSIMHHLLVLCQVLPVGREMFACSMAFKEVASSYICRSAVPLIFSQLQTLNQDDEEKTESDTYHDPPNMDNWRCFTPLLKCFKRLLKCVDANNPTDHCVETVYSFILGAIALSQYGDSLEGPIILRCLFGHPFERSLALKSSGDSLDESTVLVKTFEEKISQGYDHLSNSVGKSLINQVQSSITLLCSILENAGLLEDSVQMVLEGTYLPFGVVRSVVMTSRLMPSLASVSVNHESVLFFSNAWKVIADSEEPVEGEFSKRLVWELPDSSLDRQLIASQSASRKLALGEAASRRIKDNQAPEPTGQFARSLNTTSASTGHARRDTFRHRKPNTSRPPSMHVDDYVARERNIDGASSASNIVNSTPRGTLSGRPPSIHVDEFMARQRERQNPVPAPSGDAPQVKSQTSLDDNVRVKTEKPRQPKADLDDDQEIDIVFDEELESDDKLPFPQPDDNLQPPVIVGENSPGPVVEETENQQNEKSPFSQRDIPVSMNNESLGADISSRTAMLPEANVPLERKGSVSSPAPEKSAFSDHADEPAYFSSHNKRPAEAPLQQLRPNTYQKRSVHKLSESSLSSGSHGHDHRLSRNQPPLPPMPLPTSSMPTRSPESSQRRSSSYNARDSARDGPLAYPSNYPVQPFEASMPTAFVGLQGQTEHALASNGTSSSNAPNADANFLWNNFPVNRVPMEHFNSGSSGRPMAPLAQPYSTQHSAMSSGSPASHLYNQGTSVVHPNPSSSLMNDGNLGINSASGSAILSNLLPSFASQFLMGRPPMSSPFFGTPLQHVQLSSGLPQSGSNPQPSVSSMQARPPPPPPLPQQPHPSQTQQHLASLQWQQQQEQPQSYAQNSIQSQMTLQFQNQLPVPQMQFYPSQQDFAAQTLRQAGEQSQVASQTAQVDGSSQQQKEPEIDLSHFFSSQEAIQSLLSDRAKLCQLLEANPKLMQMLQLGIIVARLPFATTSSATDLSTRRRGVAQSGGGTSNSSVQCVATAGGGESDDERRDGPIWAMRGCRFGRIRPRRRREGGSDCRLPAMASSAAASSPLSGQITERLTRTNYVLWRTQITPQLRGAGVFGYVDGSMAWPAEIVVSKDNDGKEENIPNPLHAFWFREDQQVLGYLLNNLSKEVLVQVTSTAHARELWTALASMFSSTSLSRINNIRTALTNAQKGTQSVATFFAYMRGLADELAAAGKLLQDDELISYILNALDMEYQPLVSALDARTTPVTLDELFGQMSNFDQRVALFQGAGAGGGFKSSANATTCGRGGGSRYRGPPQNGKGKGAGSANNRSCPDATRCQSVASQDTRQKIVDEKVTGAADGSYGVDTNWYVDNGATNHITGELEKVTMRDKYRGKDHIHTASGEGSGNGEGAISRGCLRCVAWFSYWFDNLGFITEGNTYRRCAASSLPLWGNTDVVLADIKRNFLAPLPGRHQKEFLEPLPGRIFNIYQVKTLTSDVPSLWDYKDFNYDSCSLIDCISLLQSMINSPHAYEQNKAFTKHIVDAMMKALEEKLELELSIPRKLHDEWEPTIEVKIKNYECFALCDLGASVSTIPKSLCDVLGLTDLEECSLNLHLADSTIKKPMGRINDVLILANRNYVPIDFIVLDIDCNPSCPIILGRPFLRTIGVVIDMKEGNIKFQFPLRKGMEHFPRTRIRPPYESIMRASYGS</sequence>
<evidence type="ECO:0000259" key="7">
    <source>
        <dbReference type="Pfam" id="PF15912"/>
    </source>
</evidence>
<feature type="region of interest" description="Disordered" evidence="6">
    <location>
        <begin position="2145"/>
        <end position="2165"/>
    </location>
</feature>
<organism evidence="8">
    <name type="scientific">Aegilops tauschii</name>
    <name type="common">Tausch's goatgrass</name>
    <name type="synonym">Aegilops squarrosa</name>
    <dbReference type="NCBI Taxonomy" id="37682"/>
    <lineage>
        <taxon>Eukaryota</taxon>
        <taxon>Viridiplantae</taxon>
        <taxon>Streptophyta</taxon>
        <taxon>Embryophyta</taxon>
        <taxon>Tracheophyta</taxon>
        <taxon>Spermatophyta</taxon>
        <taxon>Magnoliopsida</taxon>
        <taxon>Liliopsida</taxon>
        <taxon>Poales</taxon>
        <taxon>Poaceae</taxon>
        <taxon>BOP clade</taxon>
        <taxon>Pooideae</taxon>
        <taxon>Triticodae</taxon>
        <taxon>Triticeae</taxon>
        <taxon>Triticinae</taxon>
        <taxon>Aegilops</taxon>
    </lineage>
</organism>
<evidence type="ECO:0000256" key="4">
    <source>
        <dbReference type="ARBA" id="ARBA00023187"/>
    </source>
</evidence>
<comment type="similarity">
    <text evidence="2">Belongs to the vir family.</text>
</comment>
<feature type="compositionally biased region" description="Low complexity" evidence="6">
    <location>
        <begin position="1858"/>
        <end position="1876"/>
    </location>
</feature>
<evidence type="ECO:0000256" key="3">
    <source>
        <dbReference type="ARBA" id="ARBA00022664"/>
    </source>
</evidence>
<keyword evidence="4" id="KW-0508">mRNA splicing</keyword>
<dbReference type="GO" id="GO:0036396">
    <property type="term" value="C:RNA N6-methyladenosine methyltransferase complex"/>
    <property type="evidence" value="ECO:0007669"/>
    <property type="project" value="TreeGrafter"/>
</dbReference>